<protein>
    <recommendedName>
        <fullName evidence="8 18">3-dehydroquinate synthase</fullName>
        <shortName evidence="18">DHQS</shortName>
        <ecNumber evidence="7 18">4.2.3.4</ecNumber>
    </recommendedName>
</protein>
<dbReference type="EC" id="4.2.3.4" evidence="7 18"/>
<evidence type="ECO:0000256" key="16">
    <source>
        <dbReference type="ARBA" id="ARBA00023239"/>
    </source>
</evidence>
<dbReference type="InterPro" id="IPR030960">
    <property type="entry name" value="DHQS/DOIS_N"/>
</dbReference>
<feature type="domain" description="3-dehydroquinate synthase C-terminal" evidence="20">
    <location>
        <begin position="179"/>
        <end position="323"/>
    </location>
</feature>
<evidence type="ECO:0000256" key="2">
    <source>
        <dbReference type="ARBA" id="ARBA00001911"/>
    </source>
</evidence>
<evidence type="ECO:0000256" key="9">
    <source>
        <dbReference type="ARBA" id="ARBA00022490"/>
    </source>
</evidence>
<keyword evidence="22" id="KW-1185">Reference proteome</keyword>
<feature type="binding site" evidence="18">
    <location>
        <position position="262"/>
    </location>
    <ligand>
        <name>Zn(2+)</name>
        <dbReference type="ChEBI" id="CHEBI:29105"/>
    </ligand>
</feature>
<dbReference type="Pfam" id="PF01761">
    <property type="entry name" value="DHQ_synthase"/>
    <property type="match status" value="1"/>
</dbReference>
<dbReference type="FunFam" id="1.20.1090.10:FF:000002">
    <property type="entry name" value="3-dehydroquinate synthase"/>
    <property type="match status" value="1"/>
</dbReference>
<dbReference type="CDD" id="cd08195">
    <property type="entry name" value="DHQS"/>
    <property type="match status" value="1"/>
</dbReference>
<comment type="similarity">
    <text evidence="6 18">Belongs to the sugar phosphate cyclases superfamily. Dehydroquinate synthase family.</text>
</comment>
<feature type="binding site" evidence="18">
    <location>
        <begin position="103"/>
        <end position="107"/>
    </location>
    <ligand>
        <name>NAD(+)</name>
        <dbReference type="ChEBI" id="CHEBI:57540"/>
    </ligand>
</feature>
<dbReference type="OrthoDB" id="9806583at2"/>
<evidence type="ECO:0000313" key="22">
    <source>
        <dbReference type="Proteomes" id="UP000307790"/>
    </source>
</evidence>
<dbReference type="Pfam" id="PF24621">
    <property type="entry name" value="DHQS_C"/>
    <property type="match status" value="1"/>
</dbReference>
<dbReference type="InterPro" id="IPR056179">
    <property type="entry name" value="DHQS_C"/>
</dbReference>
<feature type="binding site" evidence="18">
    <location>
        <begin position="127"/>
        <end position="128"/>
    </location>
    <ligand>
        <name>NAD(+)</name>
        <dbReference type="ChEBI" id="CHEBI:57540"/>
    </ligand>
</feature>
<keyword evidence="14 18" id="KW-0520">NAD</keyword>
<dbReference type="GO" id="GO:0009423">
    <property type="term" value="P:chorismate biosynthetic process"/>
    <property type="evidence" value="ECO:0007669"/>
    <property type="project" value="UniProtKB-UniRule"/>
</dbReference>
<dbReference type="InterPro" id="IPR016037">
    <property type="entry name" value="DHQ_synth_AroB"/>
</dbReference>
<keyword evidence="11 18" id="KW-0479">Metal-binding</keyword>
<dbReference type="UniPathway" id="UPA00053">
    <property type="reaction ID" value="UER00085"/>
</dbReference>
<dbReference type="Gene3D" id="3.40.50.1970">
    <property type="match status" value="1"/>
</dbReference>
<evidence type="ECO:0000256" key="4">
    <source>
        <dbReference type="ARBA" id="ARBA00004496"/>
    </source>
</evidence>
<comment type="subcellular location">
    <subcellularLocation>
        <location evidence="4 18">Cytoplasm</location>
    </subcellularLocation>
</comment>
<dbReference type="GO" id="GO:0005737">
    <property type="term" value="C:cytoplasm"/>
    <property type="evidence" value="ECO:0007669"/>
    <property type="project" value="UniProtKB-SubCell"/>
</dbReference>
<dbReference type="PIRSF" id="PIRSF001455">
    <property type="entry name" value="DHQ_synth"/>
    <property type="match status" value="1"/>
</dbReference>
<evidence type="ECO:0000256" key="10">
    <source>
        <dbReference type="ARBA" id="ARBA00022605"/>
    </source>
</evidence>
<feature type="binding site" evidence="18">
    <location>
        <position position="149"/>
    </location>
    <ligand>
        <name>NAD(+)</name>
        <dbReference type="ChEBI" id="CHEBI:57540"/>
    </ligand>
</feature>
<evidence type="ECO:0000256" key="5">
    <source>
        <dbReference type="ARBA" id="ARBA00004661"/>
    </source>
</evidence>
<evidence type="ECO:0000256" key="18">
    <source>
        <dbReference type="HAMAP-Rule" id="MF_00110"/>
    </source>
</evidence>
<evidence type="ECO:0000256" key="8">
    <source>
        <dbReference type="ARBA" id="ARBA00017684"/>
    </source>
</evidence>
<keyword evidence="15 18" id="KW-0057">Aromatic amino acid biosynthesis</keyword>
<gene>
    <name evidence="18 21" type="primary">aroB</name>
    <name evidence="21" type="ORF">FE810_15870</name>
</gene>
<keyword evidence="13 18" id="KW-0862">Zinc</keyword>
<dbReference type="AlphaFoldDB" id="A0A5R9IBT0"/>
<evidence type="ECO:0000256" key="1">
    <source>
        <dbReference type="ARBA" id="ARBA00001393"/>
    </source>
</evidence>
<dbReference type="GO" id="GO:0008652">
    <property type="term" value="P:amino acid biosynthetic process"/>
    <property type="evidence" value="ECO:0007669"/>
    <property type="project" value="UniProtKB-KW"/>
</dbReference>
<evidence type="ECO:0000256" key="7">
    <source>
        <dbReference type="ARBA" id="ARBA00013031"/>
    </source>
</evidence>
<keyword evidence="12 18" id="KW-0547">Nucleotide-binding</keyword>
<comment type="pathway">
    <text evidence="5 18">Metabolic intermediate biosynthesis; chorismate biosynthesis; chorismate from D-erythrose 4-phosphate and phosphoenolpyruvate: step 2/7.</text>
</comment>
<dbReference type="GO" id="GO:0009073">
    <property type="term" value="P:aromatic amino acid family biosynthetic process"/>
    <property type="evidence" value="ECO:0007669"/>
    <property type="project" value="UniProtKB-KW"/>
</dbReference>
<evidence type="ECO:0000256" key="11">
    <source>
        <dbReference type="ARBA" id="ARBA00022723"/>
    </source>
</evidence>
<evidence type="ECO:0000256" key="14">
    <source>
        <dbReference type="ARBA" id="ARBA00023027"/>
    </source>
</evidence>
<comment type="function">
    <text evidence="3 18">Catalyzes the conversion of 3-deoxy-D-arabino-heptulosonate 7-phosphate (DAHP) to dehydroquinate (DHQ).</text>
</comment>
<comment type="caution">
    <text evidence="21">The sequence shown here is derived from an EMBL/GenBank/DDBJ whole genome shotgun (WGS) entry which is preliminary data.</text>
</comment>
<dbReference type="SUPFAM" id="SSF56796">
    <property type="entry name" value="Dehydroquinate synthase-like"/>
    <property type="match status" value="1"/>
</dbReference>
<feature type="binding site" evidence="18">
    <location>
        <position position="182"/>
    </location>
    <ligand>
        <name>Zn(2+)</name>
        <dbReference type="ChEBI" id="CHEBI:29105"/>
    </ligand>
</feature>
<dbReference type="Gene3D" id="1.20.1090.10">
    <property type="entry name" value="Dehydroquinate synthase-like - alpha domain"/>
    <property type="match status" value="1"/>
</dbReference>
<evidence type="ECO:0000256" key="3">
    <source>
        <dbReference type="ARBA" id="ARBA00003485"/>
    </source>
</evidence>
<reference evidence="21 22" key="1">
    <citation type="submission" date="2019-05" db="EMBL/GenBank/DDBJ databases">
        <title>Genome sequences of Thalassotalea litorea 1K03283.</title>
        <authorList>
            <person name="Zhang D."/>
        </authorList>
    </citation>
    <scope>NUCLEOTIDE SEQUENCE [LARGE SCALE GENOMIC DNA]</scope>
    <source>
        <strain evidence="21 22">MCCC 1K03283</strain>
    </source>
</reference>
<dbReference type="PANTHER" id="PTHR43622">
    <property type="entry name" value="3-DEHYDROQUINATE SYNTHASE"/>
    <property type="match status" value="1"/>
</dbReference>
<comment type="cofactor">
    <cofactor evidence="18">
        <name>Co(2+)</name>
        <dbReference type="ChEBI" id="CHEBI:48828"/>
    </cofactor>
    <cofactor evidence="18">
        <name>Zn(2+)</name>
        <dbReference type="ChEBI" id="CHEBI:29105"/>
    </cofactor>
    <text evidence="18">Binds 1 divalent metal cation per subunit. Can use either Co(2+) or Zn(2+).</text>
</comment>
<dbReference type="HAMAP" id="MF_00110">
    <property type="entry name" value="DHQ_synthase"/>
    <property type="match status" value="1"/>
</dbReference>
<evidence type="ECO:0000313" key="21">
    <source>
        <dbReference type="EMBL" id="TLU61061.1"/>
    </source>
</evidence>
<feature type="domain" description="3-dehydroquinate synthase N-terminal" evidence="19">
    <location>
        <begin position="65"/>
        <end position="177"/>
    </location>
</feature>
<dbReference type="EMBL" id="VCBC01000020">
    <property type="protein sequence ID" value="TLU61061.1"/>
    <property type="molecule type" value="Genomic_DNA"/>
</dbReference>
<keyword evidence="17 18" id="KW-0170">Cobalt</keyword>
<evidence type="ECO:0000256" key="17">
    <source>
        <dbReference type="ARBA" id="ARBA00023285"/>
    </source>
</evidence>
<name>A0A5R9IBT0_9GAMM</name>
<evidence type="ECO:0000259" key="20">
    <source>
        <dbReference type="Pfam" id="PF24621"/>
    </source>
</evidence>
<dbReference type="Proteomes" id="UP000307790">
    <property type="component" value="Unassembled WGS sequence"/>
</dbReference>
<proteinExistence type="inferred from homology"/>
<dbReference type="InterPro" id="IPR050071">
    <property type="entry name" value="Dehydroquinate_synthase"/>
</dbReference>
<keyword evidence="9 18" id="KW-0963">Cytoplasm</keyword>
<feature type="binding site" evidence="18">
    <location>
        <begin position="167"/>
        <end position="170"/>
    </location>
    <ligand>
        <name>NAD(+)</name>
        <dbReference type="ChEBI" id="CHEBI:57540"/>
    </ligand>
</feature>
<evidence type="ECO:0000256" key="12">
    <source>
        <dbReference type="ARBA" id="ARBA00022741"/>
    </source>
</evidence>
<comment type="cofactor">
    <cofactor evidence="2 18">
        <name>NAD(+)</name>
        <dbReference type="ChEBI" id="CHEBI:57540"/>
    </cofactor>
</comment>
<organism evidence="21 22">
    <name type="scientific">Thalassotalea litorea</name>
    <dbReference type="NCBI Taxonomy" id="2020715"/>
    <lineage>
        <taxon>Bacteria</taxon>
        <taxon>Pseudomonadati</taxon>
        <taxon>Pseudomonadota</taxon>
        <taxon>Gammaproteobacteria</taxon>
        <taxon>Alteromonadales</taxon>
        <taxon>Colwelliaceae</taxon>
        <taxon>Thalassotalea</taxon>
    </lineage>
</organism>
<feature type="binding site" evidence="18">
    <location>
        <begin position="69"/>
        <end position="74"/>
    </location>
    <ligand>
        <name>NAD(+)</name>
        <dbReference type="ChEBI" id="CHEBI:57540"/>
    </ligand>
</feature>
<accession>A0A5R9IBT0</accession>
<evidence type="ECO:0000259" key="19">
    <source>
        <dbReference type="Pfam" id="PF01761"/>
    </source>
</evidence>
<feature type="binding site" evidence="18">
    <location>
        <position position="245"/>
    </location>
    <ligand>
        <name>Zn(2+)</name>
        <dbReference type="ChEBI" id="CHEBI:29105"/>
    </ligand>
</feature>
<comment type="catalytic activity">
    <reaction evidence="1 18">
        <text>7-phospho-2-dehydro-3-deoxy-D-arabino-heptonate = 3-dehydroquinate + phosphate</text>
        <dbReference type="Rhea" id="RHEA:21968"/>
        <dbReference type="ChEBI" id="CHEBI:32364"/>
        <dbReference type="ChEBI" id="CHEBI:43474"/>
        <dbReference type="ChEBI" id="CHEBI:58394"/>
        <dbReference type="EC" id="4.2.3.4"/>
    </reaction>
</comment>
<feature type="binding site" evidence="18">
    <location>
        <position position="140"/>
    </location>
    <ligand>
        <name>NAD(+)</name>
        <dbReference type="ChEBI" id="CHEBI:57540"/>
    </ligand>
</feature>
<evidence type="ECO:0000256" key="6">
    <source>
        <dbReference type="ARBA" id="ARBA00005412"/>
    </source>
</evidence>
<dbReference type="GO" id="GO:0003856">
    <property type="term" value="F:3-dehydroquinate synthase activity"/>
    <property type="evidence" value="ECO:0007669"/>
    <property type="project" value="UniProtKB-UniRule"/>
</dbReference>
<dbReference type="GO" id="GO:0046872">
    <property type="term" value="F:metal ion binding"/>
    <property type="evidence" value="ECO:0007669"/>
    <property type="project" value="UniProtKB-KW"/>
</dbReference>
<keyword evidence="16 18" id="KW-0456">Lyase</keyword>
<dbReference type="InterPro" id="IPR030963">
    <property type="entry name" value="DHQ_synth_fam"/>
</dbReference>
<evidence type="ECO:0000256" key="13">
    <source>
        <dbReference type="ARBA" id="ARBA00022833"/>
    </source>
</evidence>
<keyword evidence="10 18" id="KW-0028">Amino-acid biosynthesis</keyword>
<dbReference type="NCBIfam" id="TIGR01357">
    <property type="entry name" value="aroB"/>
    <property type="match status" value="1"/>
</dbReference>
<evidence type="ECO:0000256" key="15">
    <source>
        <dbReference type="ARBA" id="ARBA00023141"/>
    </source>
</evidence>
<dbReference type="GO" id="GO:0000166">
    <property type="term" value="F:nucleotide binding"/>
    <property type="evidence" value="ECO:0007669"/>
    <property type="project" value="UniProtKB-KW"/>
</dbReference>
<sequence length="361" mass="39645">MASLTVSLDERSYPIFIESGLLSNANLLSQYIRSQRVCIISNEVVAPLYLDTIKQSLSQFQIDEIILEDGEASKNLQNFEAVMAHMLEQGHGRDSTIIALGGGVIGDLSGFAAACYQRGIDFIQVPTTLLSQVDSSVGGKTAVNHPLGKNMIGAFYQPKAVFIDLDTLSTLPEREFSAGMAEVIKYGVLADKAFFDWLNDNQQAIKNKDSQALAKMIEHCCAIKADIVARDEKESGVRAHLNLGHTFGHAIEAELGYGKWLHGEAVATGMVMASQLAHDLTLIDGDDVASVTELVQQFDLPVRAPASMKFEDFIRHMRRDKKNMNGNIRLILPVKLGQCDIFDDVTQQQLAQVIECLTDTQ</sequence>
<dbReference type="PANTHER" id="PTHR43622:SF7">
    <property type="entry name" value="3-DEHYDROQUINATE SYNTHASE, CHLOROPLASTIC"/>
    <property type="match status" value="1"/>
</dbReference>
<dbReference type="FunFam" id="3.40.50.1970:FF:000001">
    <property type="entry name" value="3-dehydroquinate synthase"/>
    <property type="match status" value="1"/>
</dbReference>